<name>A0A8J9ZAL7_BRALA</name>
<protein>
    <submittedName>
        <fullName evidence="2">Hypp8793 protein</fullName>
    </submittedName>
</protein>
<keyword evidence="3" id="KW-1185">Reference proteome</keyword>
<keyword evidence="1" id="KW-0175">Coiled coil</keyword>
<dbReference type="EMBL" id="OV696703">
    <property type="protein sequence ID" value="CAH1250146.1"/>
    <property type="molecule type" value="Genomic_DNA"/>
</dbReference>
<organism evidence="2 3">
    <name type="scientific">Branchiostoma lanceolatum</name>
    <name type="common">Common lancelet</name>
    <name type="synonym">Amphioxus lanceolatum</name>
    <dbReference type="NCBI Taxonomy" id="7740"/>
    <lineage>
        <taxon>Eukaryota</taxon>
        <taxon>Metazoa</taxon>
        <taxon>Chordata</taxon>
        <taxon>Cephalochordata</taxon>
        <taxon>Leptocardii</taxon>
        <taxon>Amphioxiformes</taxon>
        <taxon>Branchiostomatidae</taxon>
        <taxon>Branchiostoma</taxon>
    </lineage>
</organism>
<dbReference type="AlphaFoldDB" id="A0A8J9ZAL7"/>
<feature type="coiled-coil region" evidence="1">
    <location>
        <begin position="47"/>
        <end position="85"/>
    </location>
</feature>
<proteinExistence type="predicted"/>
<dbReference type="InterPro" id="IPR004244">
    <property type="entry name" value="Transposase_22"/>
</dbReference>
<evidence type="ECO:0000256" key="1">
    <source>
        <dbReference type="SAM" id="Coils"/>
    </source>
</evidence>
<accession>A0A8J9ZAL7</accession>
<evidence type="ECO:0000313" key="3">
    <source>
        <dbReference type="Proteomes" id="UP000838412"/>
    </source>
</evidence>
<gene>
    <name evidence="2" type="primary">Hypp8793</name>
    <name evidence="2" type="ORF">BLAG_LOCUS11000</name>
</gene>
<dbReference type="PANTHER" id="PTHR11505">
    <property type="entry name" value="L1 TRANSPOSABLE ELEMENT-RELATED"/>
    <property type="match status" value="1"/>
</dbReference>
<sequence>MASSQVSLSTISANLAEFASQTSASFNKLNDSICHLSEDMKSLRGEVTSLQQSVSFAHDEIENLKKEATTENEKLQHRVITLEAKLLAAELYSKKQNLLFWGIPAEKDENLVEVVCKILQEELKVNNARNVMFVNIHRLPKIRGNPIIAKFVSMLDRNMVLQHAYKLPPKSGIGVSEHLPVVIYKQKESLRDAFRHARGKGMKPKYKLVGTTMYLCIGVSKYKTSDEYFDHT</sequence>
<dbReference type="Gene3D" id="3.30.70.1820">
    <property type="entry name" value="L1 transposable element, RRM domain"/>
    <property type="match status" value="1"/>
</dbReference>
<evidence type="ECO:0000313" key="2">
    <source>
        <dbReference type="EMBL" id="CAH1250146.1"/>
    </source>
</evidence>
<dbReference type="Proteomes" id="UP000838412">
    <property type="component" value="Chromosome 18"/>
</dbReference>
<dbReference type="OrthoDB" id="9998463at2759"/>
<reference evidence="2" key="1">
    <citation type="submission" date="2022-01" db="EMBL/GenBank/DDBJ databases">
        <authorList>
            <person name="Braso-Vives M."/>
        </authorList>
    </citation>
    <scope>NUCLEOTIDE SEQUENCE</scope>
</reference>